<evidence type="ECO:0000313" key="2">
    <source>
        <dbReference type="EMBL" id="DBA05074.1"/>
    </source>
</evidence>
<dbReference type="SUPFAM" id="SSF64268">
    <property type="entry name" value="PX domain"/>
    <property type="match status" value="1"/>
</dbReference>
<gene>
    <name evidence="2" type="ORF">N0F65_000762</name>
</gene>
<comment type="caution">
    <text evidence="2">The sequence shown here is derived from an EMBL/GenBank/DDBJ whole genome shotgun (WGS) entry which is preliminary data.</text>
</comment>
<organism evidence="2 3">
    <name type="scientific">Lagenidium giganteum</name>
    <dbReference type="NCBI Taxonomy" id="4803"/>
    <lineage>
        <taxon>Eukaryota</taxon>
        <taxon>Sar</taxon>
        <taxon>Stramenopiles</taxon>
        <taxon>Oomycota</taxon>
        <taxon>Peronosporomycetes</taxon>
        <taxon>Pythiales</taxon>
        <taxon>Pythiaceae</taxon>
    </lineage>
</organism>
<dbReference type="GO" id="GO:0035091">
    <property type="term" value="F:phosphatidylinositol binding"/>
    <property type="evidence" value="ECO:0007669"/>
    <property type="project" value="InterPro"/>
</dbReference>
<dbReference type="Gene3D" id="3.30.1520.10">
    <property type="entry name" value="Phox-like domain"/>
    <property type="match status" value="1"/>
</dbReference>
<feature type="domain" description="PX" evidence="1">
    <location>
        <begin position="119"/>
        <end position="243"/>
    </location>
</feature>
<protein>
    <recommendedName>
        <fullName evidence="1">PX domain-containing protein</fullName>
    </recommendedName>
</protein>
<reference evidence="2" key="1">
    <citation type="submission" date="2022-11" db="EMBL/GenBank/DDBJ databases">
        <authorList>
            <person name="Morgan W.R."/>
            <person name="Tartar A."/>
        </authorList>
    </citation>
    <scope>NUCLEOTIDE SEQUENCE</scope>
    <source>
        <strain evidence="2">ARSEF 373</strain>
    </source>
</reference>
<keyword evidence="3" id="KW-1185">Reference proteome</keyword>
<dbReference type="InterPro" id="IPR036871">
    <property type="entry name" value="PX_dom_sf"/>
</dbReference>
<proteinExistence type="predicted"/>
<name>A0AAV2ZKW9_9STRA</name>
<dbReference type="PROSITE" id="PS50195">
    <property type="entry name" value="PX"/>
    <property type="match status" value="1"/>
</dbReference>
<dbReference type="Pfam" id="PF00787">
    <property type="entry name" value="PX"/>
    <property type="match status" value="1"/>
</dbReference>
<dbReference type="Proteomes" id="UP001146120">
    <property type="component" value="Unassembled WGS sequence"/>
</dbReference>
<accession>A0AAV2ZKW9</accession>
<dbReference type="InterPro" id="IPR001683">
    <property type="entry name" value="PX_dom"/>
</dbReference>
<reference evidence="2" key="2">
    <citation type="journal article" date="2023" name="Microbiol Resour">
        <title>Decontamination and Annotation of the Draft Genome Sequence of the Oomycete Lagenidium giganteum ARSEF 373.</title>
        <authorList>
            <person name="Morgan W.R."/>
            <person name="Tartar A."/>
        </authorList>
    </citation>
    <scope>NUCLEOTIDE SEQUENCE</scope>
    <source>
        <strain evidence="2">ARSEF 373</strain>
    </source>
</reference>
<dbReference type="AlphaFoldDB" id="A0AAV2ZKW9"/>
<dbReference type="EMBL" id="DAKRPA010000003">
    <property type="protein sequence ID" value="DBA05074.1"/>
    <property type="molecule type" value="Genomic_DNA"/>
</dbReference>
<sequence>MAGDKRTIISSKRLRNRRRKAMRAANAHAIADASSVDPAPAAIVVEASTECDISVIPTAAPASPAEGELRLAQGVDDSDASDVEDDSELVIVCRPTVQDFCTEFVAFADDSILNKHKAVDFKRFTARIPAFRETREGYITYTIVVSTCSEPKKHFQLERRFSEFVALASGLDLSLKASNDPSLSQFNWELPPKTWFRVTQVTALEERRGQLEASLETLLAQEDGKICRLPLIRDFLMLDLFGAHVVEEKQAGL</sequence>
<evidence type="ECO:0000313" key="3">
    <source>
        <dbReference type="Proteomes" id="UP001146120"/>
    </source>
</evidence>
<evidence type="ECO:0000259" key="1">
    <source>
        <dbReference type="PROSITE" id="PS50195"/>
    </source>
</evidence>